<gene>
    <name evidence="1" type="ORF">D8674_035237</name>
</gene>
<reference evidence="1 2" key="3">
    <citation type="submission" date="2019-11" db="EMBL/GenBank/DDBJ databases">
        <title>A de novo genome assembly of a pear dwarfing rootstock.</title>
        <authorList>
            <person name="Wang F."/>
            <person name="Wang J."/>
            <person name="Li S."/>
            <person name="Zhang Y."/>
            <person name="Fang M."/>
            <person name="Ma L."/>
            <person name="Zhao Y."/>
            <person name="Jiang S."/>
        </authorList>
    </citation>
    <scope>NUCLEOTIDE SEQUENCE [LARGE SCALE GENOMIC DNA]</scope>
    <source>
        <strain evidence="1">S2</strain>
        <tissue evidence="1">Leaf</tissue>
    </source>
</reference>
<name>A0A5N5GGE9_9ROSA</name>
<dbReference type="AlphaFoldDB" id="A0A5N5GGE9"/>
<keyword evidence="2" id="KW-1185">Reference proteome</keyword>
<accession>A0A5N5GGE9</accession>
<comment type="caution">
    <text evidence="1">The sequence shown here is derived from an EMBL/GenBank/DDBJ whole genome shotgun (WGS) entry which is preliminary data.</text>
</comment>
<evidence type="ECO:0000313" key="1">
    <source>
        <dbReference type="EMBL" id="KAB2612921.1"/>
    </source>
</evidence>
<reference evidence="1 2" key="1">
    <citation type="submission" date="2019-09" db="EMBL/GenBank/DDBJ databases">
        <authorList>
            <person name="Ou C."/>
        </authorList>
    </citation>
    <scope>NUCLEOTIDE SEQUENCE [LARGE SCALE GENOMIC DNA]</scope>
    <source>
        <strain evidence="1">S2</strain>
        <tissue evidence="1">Leaf</tissue>
    </source>
</reference>
<dbReference type="EMBL" id="SMOL01000458">
    <property type="protein sequence ID" value="KAB2612921.1"/>
    <property type="molecule type" value="Genomic_DNA"/>
</dbReference>
<evidence type="ECO:0000313" key="2">
    <source>
        <dbReference type="Proteomes" id="UP000327157"/>
    </source>
</evidence>
<reference evidence="2" key="2">
    <citation type="submission" date="2019-10" db="EMBL/GenBank/DDBJ databases">
        <title>A de novo genome assembly of a pear dwarfing rootstock.</title>
        <authorList>
            <person name="Wang F."/>
            <person name="Wang J."/>
            <person name="Li S."/>
            <person name="Zhang Y."/>
            <person name="Fang M."/>
            <person name="Ma L."/>
            <person name="Zhao Y."/>
            <person name="Jiang S."/>
        </authorList>
    </citation>
    <scope>NUCLEOTIDE SEQUENCE [LARGE SCALE GENOMIC DNA]</scope>
</reference>
<proteinExistence type="predicted"/>
<organism evidence="1 2">
    <name type="scientific">Pyrus ussuriensis x Pyrus communis</name>
    <dbReference type="NCBI Taxonomy" id="2448454"/>
    <lineage>
        <taxon>Eukaryota</taxon>
        <taxon>Viridiplantae</taxon>
        <taxon>Streptophyta</taxon>
        <taxon>Embryophyta</taxon>
        <taxon>Tracheophyta</taxon>
        <taxon>Spermatophyta</taxon>
        <taxon>Magnoliopsida</taxon>
        <taxon>eudicotyledons</taxon>
        <taxon>Gunneridae</taxon>
        <taxon>Pentapetalae</taxon>
        <taxon>rosids</taxon>
        <taxon>fabids</taxon>
        <taxon>Rosales</taxon>
        <taxon>Rosaceae</taxon>
        <taxon>Amygdaloideae</taxon>
        <taxon>Maleae</taxon>
        <taxon>Pyrus</taxon>
    </lineage>
</organism>
<sequence length="89" mass="9891">MTVLAMVSTWFPVEISRLLPKTLETQNSQQLCNGLAVSIMRPTNAILAEDLPSTLAQRNDSHHPTNATAAISIAVLEERSWSEFLMLRL</sequence>
<dbReference type="Proteomes" id="UP000327157">
    <property type="component" value="Chromosome 9"/>
</dbReference>
<protein>
    <submittedName>
        <fullName evidence="1">Uncharacterized protein</fullName>
    </submittedName>
</protein>